<dbReference type="EMBL" id="MH745717">
    <property type="protein sequence ID" value="QCG69996.1"/>
    <property type="molecule type" value="Genomic_DNA"/>
</dbReference>
<protein>
    <submittedName>
        <fullName evidence="2">Uncharacterized protein</fullName>
    </submittedName>
</protein>
<dbReference type="AlphaFoldDB" id="A0A4D6SSJ0"/>
<feature type="transmembrane region" description="Helical" evidence="1">
    <location>
        <begin position="133"/>
        <end position="154"/>
    </location>
</feature>
<organism evidence="2">
    <name type="scientific">Taiwanofungus camphoratus</name>
    <name type="common">Poroid brown-rot fungus</name>
    <name type="synonym">Antrodia camphorata</name>
    <dbReference type="NCBI Taxonomy" id="2696576"/>
    <lineage>
        <taxon>Eukaryota</taxon>
        <taxon>Fungi</taxon>
        <taxon>Dikarya</taxon>
        <taxon>Basidiomycota</taxon>
        <taxon>Agaricomycotina</taxon>
        <taxon>Agaricomycetes</taxon>
        <taxon>Polyporales</taxon>
        <taxon>Taiwanofungaceae</taxon>
        <taxon>Taiwanofungus</taxon>
    </lineage>
</organism>
<keyword evidence="1" id="KW-0472">Membrane</keyword>
<dbReference type="RefSeq" id="YP_009652958.1">
    <property type="nucleotide sequence ID" value="NC_042771.1"/>
</dbReference>
<keyword evidence="1" id="KW-1133">Transmembrane helix</keyword>
<proteinExistence type="predicted"/>
<sequence>MEINYQKFGIKHIQLLHKKIKDTTLEGKVCLFFISSLLLYKGIVITYDKSTRVELNSFTTDRARLKALKMINRNKFIFNSCGALVVMAGIYSMYSLYKEPNKVDISVNTSTSLNKTNNSVLLFFFHIKILNKWLKLFIVIILLVLVIFLDITYLGGVFKMYKLFISSNILYI</sequence>
<geneLocation type="mitochondrion" evidence="2"/>
<reference evidence="2" key="1">
    <citation type="journal article" name="Sci. Rep.">
        <title>The complete mitochondrial genome of medicinal fungus Taiwanofungus camphoratus reveals gene rearrangements and intron dynamics of Polyporales.</title>
        <authorList>
            <person name="Wang X."/>
            <person name="Jia L."/>
            <person name="Wang M."/>
            <person name="Yang H."/>
            <person name="Chen M."/>
            <person name="Li X."/>
            <person name="Liu H."/>
            <person name="Li Q."/>
            <person name="Liu N."/>
        </authorList>
    </citation>
    <scope>NUCLEOTIDE SEQUENCE</scope>
</reference>
<evidence type="ECO:0000313" key="2">
    <source>
        <dbReference type="EMBL" id="QCG69996.1"/>
    </source>
</evidence>
<evidence type="ECO:0000256" key="1">
    <source>
        <dbReference type="SAM" id="Phobius"/>
    </source>
</evidence>
<gene>
    <name evidence="2" type="primary">orf172</name>
</gene>
<accession>A0A4D6SSJ0</accession>
<keyword evidence="2" id="KW-0496">Mitochondrion</keyword>
<dbReference type="GeneID" id="40499463"/>
<keyword evidence="1" id="KW-0812">Transmembrane</keyword>
<name>A0A4D6SSJ0_TAICA</name>
<feature type="transmembrane region" description="Helical" evidence="1">
    <location>
        <begin position="76"/>
        <end position="94"/>
    </location>
</feature>